<dbReference type="Gene3D" id="2.80.10.50">
    <property type="match status" value="1"/>
</dbReference>
<reference evidence="4" key="1">
    <citation type="submission" date="2020-03" db="EMBL/GenBank/DDBJ databases">
        <title>Psychroflexus Maritimus sp. nov., isolate from marine sediment.</title>
        <authorList>
            <person name="Zhong Y.-L."/>
        </authorList>
    </citation>
    <scope>NUCLEOTIDE SEQUENCE</scope>
    <source>
        <strain evidence="4">C1</strain>
    </source>
</reference>
<sequence length="594" mass="65240">MQFIKITFLLFLISSFSTTAQDKDWQWAKRGGGNISLTSGSVIYSTGRERVKEVAVDSENNYYFLAEVGSSNVDYDGESVTTYGDNLGYKNIFVFSTNCEGELRWKKSIGGGFHDLANSIKIDTNDNVYVTGKTINLSNHTPVHFDTDSIKNPAPQSGTLTESFKGAFVIKYNKDGDFQWLVEPEGAVSSAFNSAVMAMDIDDNNNIHTLLYLVTGTHLDGQVEVEADDSQTAIAKFDENGILLDYTLIDLQPGTNGPYDYQFVYDSNLSRYYIADTKRNSSDVISINGFGEDSGTQKAFYLAALEEDGEVIWYKENVISNGWSLGDIQLDSNGNIYFTGAGSSTSNENDFFAGHEFEITFVSSVGTPFLIKLNSDGELIWGTNAEISTRFPGRSIAIDGDDVYLGLGMFYSEWDDLIIDGIQAGGQVPDPTILRFNTTTGSLQEVIRMPDNVSGQDEIMSIALDLSGNIVMGGHFSSTLLSSHSLPTLFKNGGDSDFFIAKYGTDDCTFSTADFTPTPTSIKMYPNPANNQVFFESDLALEQVKVFSITGKQVLQANLSQNNNIQVSDLAKGIYLVQIQTQNGQVETRKLVVE</sequence>
<evidence type="ECO:0000259" key="3">
    <source>
        <dbReference type="Pfam" id="PF18962"/>
    </source>
</evidence>
<dbReference type="NCBIfam" id="TIGR04183">
    <property type="entry name" value="Por_Secre_tail"/>
    <property type="match status" value="1"/>
</dbReference>
<name>A0A967E1T3_9FLAO</name>
<feature type="chain" id="PRO_5037815183" evidence="2">
    <location>
        <begin position="21"/>
        <end position="594"/>
    </location>
</feature>
<evidence type="ECO:0000313" key="4">
    <source>
        <dbReference type="EMBL" id="NGZ89104.1"/>
    </source>
</evidence>
<evidence type="ECO:0000313" key="5">
    <source>
        <dbReference type="Proteomes" id="UP000643701"/>
    </source>
</evidence>
<dbReference type="InterPro" id="IPR026444">
    <property type="entry name" value="Secre_tail"/>
</dbReference>
<dbReference type="EMBL" id="JAANAS010000024">
    <property type="protein sequence ID" value="NGZ89104.1"/>
    <property type="molecule type" value="Genomic_DNA"/>
</dbReference>
<evidence type="ECO:0000256" key="1">
    <source>
        <dbReference type="ARBA" id="ARBA00022729"/>
    </source>
</evidence>
<proteinExistence type="predicted"/>
<dbReference type="RefSeq" id="WP_166399364.1">
    <property type="nucleotide sequence ID" value="NZ_JAANAS010000024.1"/>
</dbReference>
<dbReference type="SUPFAM" id="SSF75011">
    <property type="entry name" value="3-carboxy-cis,cis-mucoante lactonizing enzyme"/>
    <property type="match status" value="1"/>
</dbReference>
<dbReference type="PANTHER" id="PTHR35580">
    <property type="entry name" value="CELL SURFACE GLYCOPROTEIN (S-LAYER PROTEIN)-LIKE PROTEIN"/>
    <property type="match status" value="1"/>
</dbReference>
<keyword evidence="1 2" id="KW-0732">Signal</keyword>
<dbReference type="PANTHER" id="PTHR35580:SF1">
    <property type="entry name" value="PHYTASE-LIKE DOMAIN-CONTAINING PROTEIN"/>
    <property type="match status" value="1"/>
</dbReference>
<protein>
    <submittedName>
        <fullName evidence="4">T9SS type A sorting domain-containing protein</fullName>
    </submittedName>
</protein>
<dbReference type="InterPro" id="IPR052918">
    <property type="entry name" value="Motility_Chemotaxis_Reg"/>
</dbReference>
<comment type="caution">
    <text evidence="4">The sequence shown here is derived from an EMBL/GenBank/DDBJ whole genome shotgun (WGS) entry which is preliminary data.</text>
</comment>
<keyword evidence="5" id="KW-1185">Reference proteome</keyword>
<dbReference type="AlphaFoldDB" id="A0A967E1T3"/>
<accession>A0A967E1T3</accession>
<dbReference type="Proteomes" id="UP000643701">
    <property type="component" value="Unassembled WGS sequence"/>
</dbReference>
<gene>
    <name evidence="4" type="ORF">G7034_02425</name>
</gene>
<evidence type="ECO:0000256" key="2">
    <source>
        <dbReference type="SAM" id="SignalP"/>
    </source>
</evidence>
<feature type="domain" description="Secretion system C-terminal sorting" evidence="3">
    <location>
        <begin position="524"/>
        <end position="593"/>
    </location>
</feature>
<feature type="signal peptide" evidence="2">
    <location>
        <begin position="1"/>
        <end position="20"/>
    </location>
</feature>
<dbReference type="Pfam" id="PF18962">
    <property type="entry name" value="Por_Secre_tail"/>
    <property type="match status" value="1"/>
</dbReference>
<organism evidence="4 5">
    <name type="scientific">Psychroflexus maritimus</name>
    <dbReference type="NCBI Taxonomy" id="2714865"/>
    <lineage>
        <taxon>Bacteria</taxon>
        <taxon>Pseudomonadati</taxon>
        <taxon>Bacteroidota</taxon>
        <taxon>Flavobacteriia</taxon>
        <taxon>Flavobacteriales</taxon>
        <taxon>Flavobacteriaceae</taxon>
        <taxon>Psychroflexus</taxon>
    </lineage>
</organism>